<protein>
    <submittedName>
        <fullName evidence="2">Uncharacterized protein</fullName>
    </submittedName>
</protein>
<dbReference type="AlphaFoldDB" id="A0AAE0YI55"/>
<dbReference type="Proteomes" id="UP001283361">
    <property type="component" value="Unassembled WGS sequence"/>
</dbReference>
<evidence type="ECO:0000256" key="1">
    <source>
        <dbReference type="SAM" id="MobiDB-lite"/>
    </source>
</evidence>
<comment type="caution">
    <text evidence="2">The sequence shown here is derived from an EMBL/GenBank/DDBJ whole genome shotgun (WGS) entry which is preliminary data.</text>
</comment>
<feature type="region of interest" description="Disordered" evidence="1">
    <location>
        <begin position="1"/>
        <end position="21"/>
    </location>
</feature>
<evidence type="ECO:0000313" key="2">
    <source>
        <dbReference type="EMBL" id="KAK3746826.1"/>
    </source>
</evidence>
<sequence length="188" mass="20945">MRTGARPLGQETPKFTQAPSRRTTACGADMVARDADAMLLWGEQKSSEGVKLCQALPTMPISLGHEMGRSQATAGSQHEIQLLKTWLYATCPSFYVSFHGELLFSCQQGLDSSQYDKQHATILNYRGVRVWNKYISVSELVSKHFDDPRCILGFVTCHRDSSCFVPKLCDHEPSEVTMRPLVSICVGE</sequence>
<evidence type="ECO:0000313" key="3">
    <source>
        <dbReference type="Proteomes" id="UP001283361"/>
    </source>
</evidence>
<accession>A0AAE0YI55</accession>
<keyword evidence="3" id="KW-1185">Reference proteome</keyword>
<organism evidence="2 3">
    <name type="scientific">Elysia crispata</name>
    <name type="common">lettuce slug</name>
    <dbReference type="NCBI Taxonomy" id="231223"/>
    <lineage>
        <taxon>Eukaryota</taxon>
        <taxon>Metazoa</taxon>
        <taxon>Spiralia</taxon>
        <taxon>Lophotrochozoa</taxon>
        <taxon>Mollusca</taxon>
        <taxon>Gastropoda</taxon>
        <taxon>Heterobranchia</taxon>
        <taxon>Euthyneura</taxon>
        <taxon>Panpulmonata</taxon>
        <taxon>Sacoglossa</taxon>
        <taxon>Placobranchoidea</taxon>
        <taxon>Plakobranchidae</taxon>
        <taxon>Elysia</taxon>
    </lineage>
</organism>
<gene>
    <name evidence="2" type="ORF">RRG08_031354</name>
</gene>
<reference evidence="2" key="1">
    <citation type="journal article" date="2023" name="G3 (Bethesda)">
        <title>A reference genome for the long-term kleptoplast-retaining sea slug Elysia crispata morphotype clarki.</title>
        <authorList>
            <person name="Eastman K.E."/>
            <person name="Pendleton A.L."/>
            <person name="Shaikh M.A."/>
            <person name="Suttiyut T."/>
            <person name="Ogas R."/>
            <person name="Tomko P."/>
            <person name="Gavelis G."/>
            <person name="Widhalm J.R."/>
            <person name="Wisecaver J.H."/>
        </authorList>
    </citation>
    <scope>NUCLEOTIDE SEQUENCE</scope>
    <source>
        <strain evidence="2">ECLA1</strain>
    </source>
</reference>
<dbReference type="EMBL" id="JAWDGP010006115">
    <property type="protein sequence ID" value="KAK3746826.1"/>
    <property type="molecule type" value="Genomic_DNA"/>
</dbReference>
<name>A0AAE0YI55_9GAST</name>
<proteinExistence type="predicted"/>